<keyword evidence="1" id="KW-0677">Repeat</keyword>
<feature type="domain" description="CUB" evidence="4">
    <location>
        <begin position="1"/>
        <end position="91"/>
    </location>
</feature>
<dbReference type="InterPro" id="IPR035914">
    <property type="entry name" value="Sperma_CUB_dom_sf"/>
</dbReference>
<evidence type="ECO:0000256" key="2">
    <source>
        <dbReference type="ARBA" id="ARBA00023157"/>
    </source>
</evidence>
<organism evidence="5 6">
    <name type="scientific">Mytilus galloprovincialis</name>
    <name type="common">Mediterranean mussel</name>
    <dbReference type="NCBI Taxonomy" id="29158"/>
    <lineage>
        <taxon>Eukaryota</taxon>
        <taxon>Metazoa</taxon>
        <taxon>Spiralia</taxon>
        <taxon>Lophotrochozoa</taxon>
        <taxon>Mollusca</taxon>
        <taxon>Bivalvia</taxon>
        <taxon>Autobranchia</taxon>
        <taxon>Pteriomorphia</taxon>
        <taxon>Mytilida</taxon>
        <taxon>Mytiloidea</taxon>
        <taxon>Mytilidae</taxon>
        <taxon>Mytilinae</taxon>
        <taxon>Mytilus</taxon>
    </lineage>
</organism>
<dbReference type="SMART" id="SM00042">
    <property type="entry name" value="CUB"/>
    <property type="match status" value="1"/>
</dbReference>
<dbReference type="SUPFAM" id="SSF49854">
    <property type="entry name" value="Spermadhesin, CUB domain"/>
    <property type="match status" value="1"/>
</dbReference>
<proteinExistence type="predicted"/>
<dbReference type="GO" id="GO:0006508">
    <property type="term" value="P:proteolysis"/>
    <property type="evidence" value="ECO:0007669"/>
    <property type="project" value="UniProtKB-KW"/>
</dbReference>
<evidence type="ECO:0000256" key="1">
    <source>
        <dbReference type="ARBA" id="ARBA00022737"/>
    </source>
</evidence>
<dbReference type="AlphaFoldDB" id="A0A3L5TV55"/>
<feature type="non-terminal residue" evidence="5">
    <location>
        <position position="100"/>
    </location>
</feature>
<dbReference type="Proteomes" id="UP000266721">
    <property type="component" value="Unassembled WGS sequence"/>
</dbReference>
<evidence type="ECO:0000256" key="3">
    <source>
        <dbReference type="PROSITE-ProRule" id="PRU00059"/>
    </source>
</evidence>
<keyword evidence="6" id="KW-1185">Reference proteome</keyword>
<dbReference type="Gene3D" id="2.60.120.290">
    <property type="entry name" value="Spermadhesin, CUB domain"/>
    <property type="match status" value="1"/>
</dbReference>
<keyword evidence="5" id="KW-0645">Protease</keyword>
<evidence type="ECO:0000313" key="6">
    <source>
        <dbReference type="Proteomes" id="UP000266721"/>
    </source>
</evidence>
<dbReference type="PANTHER" id="PTHR24251">
    <property type="entry name" value="OVOCHYMASE-RELATED"/>
    <property type="match status" value="1"/>
</dbReference>
<dbReference type="InterPro" id="IPR000859">
    <property type="entry name" value="CUB_dom"/>
</dbReference>
<gene>
    <name evidence="5" type="ORF">AM593_00720</name>
</gene>
<accession>A0A3L5TV55</accession>
<comment type="caution">
    <text evidence="5">The sequence shown here is derived from an EMBL/GenBank/DDBJ whole genome shotgun (WGS) entry which is preliminary data.</text>
</comment>
<sequence>MLCLYYIESVNRIPINITFSSFDLEFSSSGTCENDYVMVHDGKTQSAKRLGTFCGKEIPFIPVVLSGSVFLIFKSNNLVSGQGFTAEYKEEAFLGNVELK</sequence>
<keyword evidence="5" id="KW-0378">Hydrolase</keyword>
<keyword evidence="2" id="KW-1015">Disulfide bond</keyword>
<dbReference type="EMBL" id="KV581371">
    <property type="protein sequence ID" value="OPL33838.1"/>
    <property type="molecule type" value="Genomic_DNA"/>
</dbReference>
<dbReference type="GO" id="GO:0008233">
    <property type="term" value="F:peptidase activity"/>
    <property type="evidence" value="ECO:0007669"/>
    <property type="project" value="UniProtKB-KW"/>
</dbReference>
<name>A0A3L5TV55_MYTGA</name>
<feature type="non-terminal residue" evidence="5">
    <location>
        <position position="1"/>
    </location>
</feature>
<dbReference type="PROSITE" id="PS01180">
    <property type="entry name" value="CUB"/>
    <property type="match status" value="1"/>
</dbReference>
<protein>
    <submittedName>
        <fullName evidence="5">Bacillolysin protease (Neutral)</fullName>
    </submittedName>
</protein>
<evidence type="ECO:0000259" key="4">
    <source>
        <dbReference type="PROSITE" id="PS01180"/>
    </source>
</evidence>
<dbReference type="Pfam" id="PF00431">
    <property type="entry name" value="CUB"/>
    <property type="match status" value="1"/>
</dbReference>
<dbReference type="CDD" id="cd00041">
    <property type="entry name" value="CUB"/>
    <property type="match status" value="1"/>
</dbReference>
<evidence type="ECO:0000313" key="5">
    <source>
        <dbReference type="EMBL" id="OPL33838.1"/>
    </source>
</evidence>
<dbReference type="SMR" id="A0A3L5TV55"/>
<reference evidence="5 6" key="1">
    <citation type="journal article" date="2016" name="PLoS ONE">
        <title>A First Insight into the Genome of the Filter-Feeder Mussel Mytilus galloprovincialis.</title>
        <authorList>
            <person name="Murgarella M."/>
            <person name="Puiu D."/>
            <person name="Novoa B."/>
            <person name="Figueras A."/>
            <person name="Posada D."/>
            <person name="Canchaya C."/>
        </authorList>
    </citation>
    <scope>NUCLEOTIDE SEQUENCE [LARGE SCALE GENOMIC DNA]</scope>
    <source>
        <tissue evidence="5">Muscle</tissue>
    </source>
</reference>
<comment type="caution">
    <text evidence="3">Lacks conserved residue(s) required for the propagation of feature annotation.</text>
</comment>